<protein>
    <submittedName>
        <fullName evidence="10">NADH-quinone oxidoreductase subunit M</fullName>
    </submittedName>
</protein>
<feature type="transmembrane region" description="Helical" evidence="8">
    <location>
        <begin position="279"/>
        <end position="300"/>
    </location>
</feature>
<reference evidence="11" key="2">
    <citation type="journal article" date="2024" name="Nature">
        <title>Anoxygenic phototroph of the Chloroflexota uses a type I reaction centre.</title>
        <authorList>
            <person name="Tsuji J.M."/>
            <person name="Shaw N.A."/>
            <person name="Nagashima S."/>
            <person name="Venkiteswaran J.J."/>
            <person name="Schiff S.L."/>
            <person name="Watanabe T."/>
            <person name="Fukui M."/>
            <person name="Hanada S."/>
            <person name="Tank M."/>
            <person name="Neufeld J.D."/>
        </authorList>
    </citation>
    <scope>NUCLEOTIDE SEQUENCE</scope>
    <source>
        <strain evidence="11">L227-S17</strain>
    </source>
</reference>
<feature type="domain" description="NADH:quinone oxidoreductase/Mrp antiporter transmembrane" evidence="9">
    <location>
        <begin position="343"/>
        <end position="443"/>
    </location>
</feature>
<evidence type="ECO:0000313" key="11">
    <source>
        <dbReference type="EMBL" id="WJW66715.1"/>
    </source>
</evidence>
<evidence type="ECO:0000259" key="9">
    <source>
        <dbReference type="Pfam" id="PF00361"/>
    </source>
</evidence>
<evidence type="ECO:0000256" key="8">
    <source>
        <dbReference type="SAM" id="Phobius"/>
    </source>
</evidence>
<evidence type="ECO:0000256" key="4">
    <source>
        <dbReference type="ARBA" id="ARBA00022989"/>
    </source>
</evidence>
<dbReference type="GO" id="GO:0048039">
    <property type="term" value="F:ubiquinone binding"/>
    <property type="evidence" value="ECO:0007669"/>
    <property type="project" value="TreeGrafter"/>
</dbReference>
<proteinExistence type="inferred from homology"/>
<dbReference type="GO" id="GO:0015990">
    <property type="term" value="P:electron transport coupled proton transport"/>
    <property type="evidence" value="ECO:0007669"/>
    <property type="project" value="TreeGrafter"/>
</dbReference>
<feature type="transmembrane region" description="Helical" evidence="8">
    <location>
        <begin position="307"/>
        <end position="331"/>
    </location>
</feature>
<name>A0A8T7LVC6_9CHLR</name>
<dbReference type="PRINTS" id="PR01437">
    <property type="entry name" value="NUOXDRDTASE4"/>
</dbReference>
<feature type="transmembrane region" description="Helical" evidence="8">
    <location>
        <begin position="395"/>
        <end position="414"/>
    </location>
</feature>
<feature type="transmembrane region" description="Helical" evidence="8">
    <location>
        <begin position="132"/>
        <end position="149"/>
    </location>
</feature>
<evidence type="ECO:0000313" key="13">
    <source>
        <dbReference type="Proteomes" id="UP001431572"/>
    </source>
</evidence>
<keyword evidence="13" id="KW-1185">Reference proteome</keyword>
<sequence>MLSLMTYLPLAGAVLILLAPKNNDIIRGIALVTTFANFIVSLIITIGFDRSLTGYQFTEKADWIPGLGATYHMGVDGVSVLMLLLDGILFFLAIIASWKPIQTRIREYYFSMLLLNVGLVGVFCALDFFLFYIFWELVLIPMAVLIGVWGGPRRIYAAVKFFLYTLVGSLLMLVAIIALYFEYIKVTGKAATLDIVEITDGLAKAGGLNHDFQFWAFLAFGVAFCIKIPMWPLHTWLPDAHTEAPTAGSVILAGVMLKMGGYGLIRFNLSLFPNASHDLAPFMIVLALIAIIYGALVALVQPDMKRLVAYSSVSHMGFVVLGLFSFAAGFGEKAIKGEVNPLINNRQGFDGAVFTMFSHGLLTSGLFLCVGVIYDRLHTRDINTISNTLRIGNRMPVYATIMMVYTMGSLGLPMLSGFVGEFLSMQGAFRVTGWYAFTASFVIVFAAVYMLWLYKRVLFGRVDDYDLAFVEGKIKEAEEYERSHGGHASHNAEHSHEEHSHAEHAHEEHGHGHGHADKDMLRNGAKLKDLNFAEWFTLYPMAAFSIVTGVFPVLVLDFLGKPAEAITNVASKSVDIAGSIDFAAIVHLFSK</sequence>
<dbReference type="AlphaFoldDB" id="A0A8T7LVC6"/>
<evidence type="ECO:0000256" key="1">
    <source>
        <dbReference type="ARBA" id="ARBA00004127"/>
    </source>
</evidence>
<accession>A0A8T7LVC6</accession>
<dbReference type="PANTHER" id="PTHR43507">
    <property type="entry name" value="NADH-UBIQUINONE OXIDOREDUCTASE CHAIN 4"/>
    <property type="match status" value="1"/>
</dbReference>
<feature type="transmembrane region" description="Helical" evidence="8">
    <location>
        <begin position="108"/>
        <end position="126"/>
    </location>
</feature>
<evidence type="ECO:0000256" key="6">
    <source>
        <dbReference type="RuleBase" id="RU000320"/>
    </source>
</evidence>
<dbReference type="GO" id="GO:0012505">
    <property type="term" value="C:endomembrane system"/>
    <property type="evidence" value="ECO:0007669"/>
    <property type="project" value="UniProtKB-SubCell"/>
</dbReference>
<dbReference type="InterPro" id="IPR001750">
    <property type="entry name" value="ND/Mrp_TM"/>
</dbReference>
<dbReference type="EMBL" id="JACATZ010000001">
    <property type="protein sequence ID" value="NWJ44833.1"/>
    <property type="molecule type" value="Genomic_DNA"/>
</dbReference>
<dbReference type="Pfam" id="PF00361">
    <property type="entry name" value="Proton_antipo_M"/>
    <property type="match status" value="2"/>
</dbReference>
<evidence type="ECO:0000313" key="10">
    <source>
        <dbReference type="EMBL" id="NWJ44833.1"/>
    </source>
</evidence>
<feature type="domain" description="NADH:quinone oxidoreductase/Mrp antiporter transmembrane" evidence="9">
    <location>
        <begin position="125"/>
        <end position="325"/>
    </location>
</feature>
<keyword evidence="4 8" id="KW-1133">Transmembrane helix</keyword>
<feature type="transmembrane region" description="Helical" evidence="8">
    <location>
        <begin position="351"/>
        <end position="374"/>
    </location>
</feature>
<dbReference type="Proteomes" id="UP001431572">
    <property type="component" value="Chromosome 1"/>
</dbReference>
<comment type="similarity">
    <text evidence="2">Belongs to the complex I subunit 4 family.</text>
</comment>
<evidence type="ECO:0000256" key="7">
    <source>
        <dbReference type="SAM" id="MobiDB-lite"/>
    </source>
</evidence>
<dbReference type="EMBL" id="CP128399">
    <property type="protein sequence ID" value="WJW66715.1"/>
    <property type="molecule type" value="Genomic_DNA"/>
</dbReference>
<feature type="transmembrane region" description="Helical" evidence="8">
    <location>
        <begin position="77"/>
        <end position="96"/>
    </location>
</feature>
<dbReference type="GO" id="GO:0008137">
    <property type="term" value="F:NADH dehydrogenase (ubiquinone) activity"/>
    <property type="evidence" value="ECO:0007669"/>
    <property type="project" value="InterPro"/>
</dbReference>
<dbReference type="GO" id="GO:0016020">
    <property type="term" value="C:membrane"/>
    <property type="evidence" value="ECO:0007669"/>
    <property type="project" value="UniProtKB-SubCell"/>
</dbReference>
<dbReference type="InterPro" id="IPR003918">
    <property type="entry name" value="NADH_UbQ_OxRdtase"/>
</dbReference>
<comment type="subcellular location">
    <subcellularLocation>
        <location evidence="1">Endomembrane system</location>
        <topology evidence="1">Multi-pass membrane protein</topology>
    </subcellularLocation>
    <subcellularLocation>
        <location evidence="6">Membrane</location>
        <topology evidence="6">Multi-pass membrane protein</topology>
    </subcellularLocation>
</comment>
<gene>
    <name evidence="10" type="ORF">HXX08_03050</name>
    <name evidence="11" type="ORF">OZ401_002529</name>
</gene>
<evidence type="ECO:0000313" key="12">
    <source>
        <dbReference type="Proteomes" id="UP000521676"/>
    </source>
</evidence>
<feature type="region of interest" description="Disordered" evidence="7">
    <location>
        <begin position="480"/>
        <end position="518"/>
    </location>
</feature>
<keyword evidence="5 8" id="KW-0472">Membrane</keyword>
<feature type="transmembrane region" description="Helical" evidence="8">
    <location>
        <begin position="6"/>
        <end position="22"/>
    </location>
</feature>
<dbReference type="RefSeq" id="WP_341468607.1">
    <property type="nucleotide sequence ID" value="NZ_CP128399.1"/>
</dbReference>
<dbReference type="Proteomes" id="UP000521676">
    <property type="component" value="Unassembled WGS sequence"/>
</dbReference>
<reference evidence="10 12" key="1">
    <citation type="submission" date="2020-06" db="EMBL/GenBank/DDBJ databases">
        <title>Anoxygenic phototrophic Chloroflexota member uses a Type I reaction center.</title>
        <authorList>
            <person name="Tsuji J.M."/>
            <person name="Shaw N.A."/>
            <person name="Nagashima S."/>
            <person name="Venkiteswaran J."/>
            <person name="Schiff S.L."/>
            <person name="Hanada S."/>
            <person name="Tank M."/>
            <person name="Neufeld J.D."/>
        </authorList>
    </citation>
    <scope>NUCLEOTIDE SEQUENCE [LARGE SCALE GENOMIC DNA]</scope>
    <source>
        <strain evidence="10">L227-S17</strain>
    </source>
</reference>
<evidence type="ECO:0000256" key="3">
    <source>
        <dbReference type="ARBA" id="ARBA00022692"/>
    </source>
</evidence>
<dbReference type="GO" id="GO:0042773">
    <property type="term" value="P:ATP synthesis coupled electron transport"/>
    <property type="evidence" value="ECO:0007669"/>
    <property type="project" value="InterPro"/>
</dbReference>
<organism evidence="10 12">
    <name type="scientific">Candidatus Chlorohelix allophototropha</name>
    <dbReference type="NCBI Taxonomy" id="3003348"/>
    <lineage>
        <taxon>Bacteria</taxon>
        <taxon>Bacillati</taxon>
        <taxon>Chloroflexota</taxon>
        <taxon>Chloroflexia</taxon>
        <taxon>Candidatus Chloroheliales</taxon>
        <taxon>Candidatus Chloroheliaceae</taxon>
        <taxon>Candidatus Chlorohelix</taxon>
    </lineage>
</organism>
<dbReference type="PANTHER" id="PTHR43507:SF1">
    <property type="entry name" value="NADH-UBIQUINONE OXIDOREDUCTASE CHAIN 4"/>
    <property type="match status" value="1"/>
</dbReference>
<feature type="transmembrane region" description="Helical" evidence="8">
    <location>
        <begin position="245"/>
        <end position="267"/>
    </location>
</feature>
<dbReference type="InterPro" id="IPR010227">
    <property type="entry name" value="NADH_Q_OxRdtase_chainM/4"/>
</dbReference>
<dbReference type="GO" id="GO:0003954">
    <property type="term" value="F:NADH dehydrogenase activity"/>
    <property type="evidence" value="ECO:0007669"/>
    <property type="project" value="TreeGrafter"/>
</dbReference>
<feature type="transmembrane region" description="Helical" evidence="8">
    <location>
        <begin position="161"/>
        <end position="181"/>
    </location>
</feature>
<feature type="transmembrane region" description="Helical" evidence="8">
    <location>
        <begin position="29"/>
        <end position="48"/>
    </location>
</feature>
<feature type="transmembrane region" description="Helical" evidence="8">
    <location>
        <begin position="434"/>
        <end position="454"/>
    </location>
</feature>
<dbReference type="NCBIfam" id="TIGR01972">
    <property type="entry name" value="NDH_I_M"/>
    <property type="match status" value="1"/>
</dbReference>
<evidence type="ECO:0000256" key="5">
    <source>
        <dbReference type="ARBA" id="ARBA00023136"/>
    </source>
</evidence>
<evidence type="ECO:0000256" key="2">
    <source>
        <dbReference type="ARBA" id="ARBA00009025"/>
    </source>
</evidence>
<feature type="transmembrane region" description="Helical" evidence="8">
    <location>
        <begin position="536"/>
        <end position="555"/>
    </location>
</feature>
<keyword evidence="3 6" id="KW-0812">Transmembrane</keyword>
<feature type="transmembrane region" description="Helical" evidence="8">
    <location>
        <begin position="212"/>
        <end position="233"/>
    </location>
</feature>